<gene>
    <name evidence="1" type="ORF">CARN6_1059</name>
</gene>
<protein>
    <submittedName>
        <fullName evidence="1">Putative transcriptional regulator</fullName>
    </submittedName>
</protein>
<dbReference type="EMBL" id="CABQ01000122">
    <property type="protein sequence ID" value="CBI07689.1"/>
    <property type="molecule type" value="Genomic_DNA"/>
</dbReference>
<reference evidence="1" key="1">
    <citation type="submission" date="2009-10" db="EMBL/GenBank/DDBJ databases">
        <title>Diversity of trophic interactions inside an arsenic-rich microbial ecosystem.</title>
        <authorList>
            <person name="Bertin P.N."/>
            <person name="Heinrich-Salmeron A."/>
            <person name="Pelletier E."/>
            <person name="Goulhen-Chollet F."/>
            <person name="Arsene-Ploetze F."/>
            <person name="Gallien S."/>
            <person name="Calteau A."/>
            <person name="Vallenet D."/>
            <person name="Casiot C."/>
            <person name="Chane-Woon-Ming B."/>
            <person name="Giloteaux L."/>
            <person name="Barakat M."/>
            <person name="Bonnefoy V."/>
            <person name="Bruneel O."/>
            <person name="Chandler M."/>
            <person name="Cleiss J."/>
            <person name="Duran R."/>
            <person name="Elbaz-Poulichet F."/>
            <person name="Fonknechten N."/>
            <person name="Lauga B."/>
            <person name="Mornico D."/>
            <person name="Ortet P."/>
            <person name="Schaeffer C."/>
            <person name="Siguier P."/>
            <person name="Alexander Thil Smith A."/>
            <person name="Van Dorsselaer A."/>
            <person name="Weissenbach J."/>
            <person name="Medigue C."/>
            <person name="Le Paslier D."/>
        </authorList>
    </citation>
    <scope>NUCLEOTIDE SEQUENCE</scope>
</reference>
<comment type="caution">
    <text evidence="1">The sequence shown here is derived from an EMBL/GenBank/DDBJ whole genome shotgun (WGS) entry which is preliminary data.</text>
</comment>
<sequence length="76" mass="8212">MRTTLTIDDDVLAAARGLAEAQRKTIGEVITGLARQGLKPAETRPAIRNGIRLLPIQPGSTPVTLELVNQLRDELP</sequence>
<accession>E6QKC2</accession>
<name>E6QKC2_9ZZZZ</name>
<organism evidence="1">
    <name type="scientific">mine drainage metagenome</name>
    <dbReference type="NCBI Taxonomy" id="410659"/>
    <lineage>
        <taxon>unclassified sequences</taxon>
        <taxon>metagenomes</taxon>
        <taxon>ecological metagenomes</taxon>
    </lineage>
</organism>
<proteinExistence type="predicted"/>
<evidence type="ECO:0000313" key="1">
    <source>
        <dbReference type="EMBL" id="CBI07689.1"/>
    </source>
</evidence>
<dbReference type="AlphaFoldDB" id="E6QKC2"/>